<keyword evidence="2" id="KW-0946">Virion</keyword>
<organism evidence="4 5">
    <name type="scientific">Bacillus phage Eldridge</name>
    <dbReference type="NCBI Taxonomy" id="1776293"/>
    <lineage>
        <taxon>Viruses</taxon>
        <taxon>Duplodnaviria</taxon>
        <taxon>Heunggongvirae</taxon>
        <taxon>Uroviricota</taxon>
        <taxon>Caudoviricetes</taxon>
        <taxon>Herelleviridae</taxon>
        <taxon>Bastillevirinae</taxon>
        <taxon>Eldridgevirus</taxon>
        <taxon>Eldridgevirus eldridge</taxon>
    </lineage>
</organism>
<dbReference type="Gene3D" id="2.160.20.10">
    <property type="entry name" value="Single-stranded right-handed beta-helix, Pectin lyase-like"/>
    <property type="match status" value="1"/>
</dbReference>
<dbReference type="GO" id="GO:0019058">
    <property type="term" value="P:viral life cycle"/>
    <property type="evidence" value="ECO:0007669"/>
    <property type="project" value="UniProtKB-ARBA"/>
</dbReference>
<dbReference type="KEGG" id="vg:28801747"/>
<dbReference type="GO" id="GO:0051701">
    <property type="term" value="P:biological process involved in interaction with host"/>
    <property type="evidence" value="ECO:0007669"/>
    <property type="project" value="UniProtKB-ARBA"/>
</dbReference>
<dbReference type="Pfam" id="PF13229">
    <property type="entry name" value="Beta_helix"/>
    <property type="match status" value="1"/>
</dbReference>
<dbReference type="InterPro" id="IPR012334">
    <property type="entry name" value="Pectin_lyas_fold"/>
</dbReference>
<proteinExistence type="predicted"/>
<keyword evidence="5" id="KW-1185">Reference proteome</keyword>
<protein>
    <recommendedName>
        <fullName evidence="3">Right handed beta helix domain-containing protein</fullName>
    </recommendedName>
</protein>
<evidence type="ECO:0000313" key="4">
    <source>
        <dbReference type="EMBL" id="AMB18668.1"/>
    </source>
</evidence>
<dbReference type="SUPFAM" id="SSF51126">
    <property type="entry name" value="Pectin lyase-like"/>
    <property type="match status" value="1"/>
</dbReference>
<dbReference type="EMBL" id="KU253712">
    <property type="protein sequence ID" value="AMB18668.1"/>
    <property type="molecule type" value="Genomic_DNA"/>
</dbReference>
<dbReference type="SMART" id="SM00710">
    <property type="entry name" value="PbH1"/>
    <property type="match status" value="7"/>
</dbReference>
<comment type="subcellular location">
    <subcellularLocation>
        <location evidence="1">Virion</location>
    </subcellularLocation>
</comment>
<evidence type="ECO:0000256" key="2">
    <source>
        <dbReference type="ARBA" id="ARBA00022844"/>
    </source>
</evidence>
<dbReference type="InterPro" id="IPR006626">
    <property type="entry name" value="PbH1"/>
</dbReference>
<evidence type="ECO:0000313" key="5">
    <source>
        <dbReference type="Proteomes" id="UP000204502"/>
    </source>
</evidence>
<gene>
    <name evidence="4" type="ORF">Eldridge_088</name>
</gene>
<reference evidence="4 5" key="1">
    <citation type="journal article" date="2016" name="Genome Announc.">
        <title>Complete Genome Sequence of Bacillus megaterium Bacteriophage Eldridge.</title>
        <authorList>
            <person name="Reveille A.M."/>
            <person name="Eldridge K.A."/>
            <person name="Temple L.M."/>
        </authorList>
    </citation>
    <scope>NUCLEOTIDE SEQUENCE [LARGE SCALE GENOMIC DNA]</scope>
</reference>
<feature type="domain" description="Right handed beta helix" evidence="3">
    <location>
        <begin position="241"/>
        <end position="375"/>
    </location>
</feature>
<dbReference type="InterPro" id="IPR011050">
    <property type="entry name" value="Pectin_lyase_fold/virulence"/>
</dbReference>
<dbReference type="GO" id="GO:0044423">
    <property type="term" value="C:virion component"/>
    <property type="evidence" value="ECO:0007669"/>
    <property type="project" value="UniProtKB-KW"/>
</dbReference>
<dbReference type="GeneID" id="28801747"/>
<accession>A0A120HUN3</accession>
<name>A0A120HUN3_9CAUD</name>
<dbReference type="RefSeq" id="YP_009274792.1">
    <property type="nucleotide sequence ID" value="NC_030920.1"/>
</dbReference>
<dbReference type="Proteomes" id="UP000204502">
    <property type="component" value="Segment"/>
</dbReference>
<dbReference type="InterPro" id="IPR039448">
    <property type="entry name" value="Beta_helix"/>
</dbReference>
<evidence type="ECO:0000256" key="1">
    <source>
        <dbReference type="ARBA" id="ARBA00004328"/>
    </source>
</evidence>
<sequence length="510" mass="55685">MGNLFRDNLYSEFPDPNKKIEELGKNQTYTKYFVNAIEAGAKGDGTDETTLLQQALDSVPSGGEFHFPSTYAFNFTSLTLRKSDVKITGKGKLTGTIVVDAPLVVSEMIFDMSGLLFDNVDLTRNAIEVKRARRGSIKGCTFKNCDKTIFANPPSGAADHSIGQVIIDANHFFGVNYAFYVSKGGNTSWMITNDCHFTNNIINVAKKSHVYCESIDGLVVDGNTCFFPNYASQDQVKEFNIYIGGQSDWVIIVNNNLFEAGKDAIKLVNPKRFTIGNNLIAWCGQRDLSDGINISGTSSHKGTIANNTITYPTKHGVTIDQNGEVTFNGNNIEYSATPPSYYGATAMSSITHYALYVTDTNPQSKKVETRGNIYQGLEIYNKGLTPYRFAGIRERKFFKSITAANTPICTLGSDNGDTAQYDGQAIVRASNTDSLTGNTASYILHIGKHIINSHVNKISEGGLTAGSSANHPSFTFSIDTTNNQLLATPVGSTSGTFYFYVTVLHNLTMM</sequence>
<evidence type="ECO:0000259" key="3">
    <source>
        <dbReference type="Pfam" id="PF13229"/>
    </source>
</evidence>